<organism evidence="1 2">
    <name type="scientific">Agrobacterium fabrum (strain C58 / ATCC 33970)</name>
    <name type="common">Agrobacterium tumefaciens (strain C58)</name>
    <dbReference type="NCBI Taxonomy" id="176299"/>
    <lineage>
        <taxon>Bacteria</taxon>
        <taxon>Pseudomonadati</taxon>
        <taxon>Pseudomonadota</taxon>
        <taxon>Alphaproteobacteria</taxon>
        <taxon>Hyphomicrobiales</taxon>
        <taxon>Rhizobiaceae</taxon>
        <taxon>Rhizobium/Agrobacterium group</taxon>
        <taxon>Agrobacterium</taxon>
        <taxon>Agrobacterium tumefaciens complex</taxon>
    </lineage>
</organism>
<dbReference type="AlphaFoldDB" id="Q8U5R4"/>
<dbReference type="EMBL" id="AE007872">
    <property type="protein sequence ID" value="AAK90895.2"/>
    <property type="molecule type" value="Genomic_DNA"/>
</dbReference>
<geneLocation type="plasmid" evidence="1 2">
    <name>At</name>
</geneLocation>
<evidence type="ECO:0000313" key="2">
    <source>
        <dbReference type="Proteomes" id="UP000000813"/>
    </source>
</evidence>
<dbReference type="KEGG" id="atu:Atu5519"/>
<keyword evidence="1" id="KW-0614">Plasmid</keyword>
<dbReference type="HOGENOM" id="CLU_2285452_0_0_5"/>
<keyword evidence="2" id="KW-1185">Reference proteome</keyword>
<reference evidence="1 2" key="1">
    <citation type="journal article" date="2001" name="Science">
        <title>The genome of the natural genetic engineer Agrobacterium tumefaciens C58.</title>
        <authorList>
            <person name="Wood D.W."/>
            <person name="Setubal J.C."/>
            <person name="Kaul R."/>
            <person name="Monks D.E."/>
            <person name="Kitajima J.P."/>
            <person name="Okura V.K."/>
            <person name="Zhou Y."/>
            <person name="Chen L."/>
            <person name="Wood G.E."/>
            <person name="Almeida N.F.Jr."/>
            <person name="Woo L."/>
            <person name="Chen Y."/>
            <person name="Paulsen I.T."/>
            <person name="Eisen J.A."/>
            <person name="Karp P.D."/>
            <person name="Bovee D.Sr."/>
            <person name="Chapman P."/>
            <person name="Clendenning J."/>
            <person name="Deatherage G."/>
            <person name="Gillet W."/>
            <person name="Grant C."/>
            <person name="Kutyavin T."/>
            <person name="Levy R."/>
            <person name="Li M.J."/>
            <person name="McClelland E."/>
            <person name="Palmieri A."/>
            <person name="Raymond C."/>
            <person name="Rouse G."/>
            <person name="Saenphimmachak C."/>
            <person name="Wu Z."/>
            <person name="Romero P."/>
            <person name="Gordon D."/>
            <person name="Zhang S."/>
            <person name="Yoo H."/>
            <person name="Tao Y."/>
            <person name="Biddle P."/>
            <person name="Jung M."/>
            <person name="Krespan W."/>
            <person name="Perry M."/>
            <person name="Gordon-Kamm B."/>
            <person name="Liao L."/>
            <person name="Kim S."/>
            <person name="Hendrick C."/>
            <person name="Zhao Z.Y."/>
            <person name="Dolan M."/>
            <person name="Chumley F."/>
            <person name="Tingey S.V."/>
            <person name="Tomb J.F."/>
            <person name="Gordon M.P."/>
            <person name="Olson M.V."/>
            <person name="Nester E.W."/>
        </authorList>
    </citation>
    <scope>NUCLEOTIDE SEQUENCE [LARGE SCALE GENOMIC DNA]</scope>
    <source>
        <strain evidence="2">C58 / ATCC 33970</strain>
    </source>
</reference>
<dbReference type="BioCyc" id="AGRO:ATU5519-MONOMER"/>
<name>Q8U5R4_AGRFC</name>
<protein>
    <submittedName>
        <fullName evidence="1">Uncharacterized protein</fullName>
    </submittedName>
</protein>
<accession>Q8U5R4</accession>
<reference evidence="1 2" key="2">
    <citation type="journal article" date="2001" name="Science">
        <title>Genome sequence of the plant pathogen and biotechnology agent Agrobacterium tumefaciens C58.</title>
        <authorList>
            <person name="Goodner B."/>
            <person name="Hinkle G."/>
            <person name="Gattung S."/>
            <person name="Miller N."/>
            <person name="Blanchard M."/>
            <person name="Qurollo B."/>
            <person name="Goldman B.S."/>
            <person name="Cao Y."/>
            <person name="Askenazi M."/>
            <person name="Halling C."/>
            <person name="Mullin L."/>
            <person name="Houmiel K."/>
            <person name="Gordon J."/>
            <person name="Vaudin M."/>
            <person name="Iartchouk O."/>
            <person name="Epp A."/>
            <person name="Liu F."/>
            <person name="Wollam C."/>
            <person name="Allinger M."/>
            <person name="Doughty D."/>
            <person name="Scott C."/>
            <person name="Lappas C."/>
            <person name="Markelz B."/>
            <person name="Flanagan C."/>
            <person name="Crowell C."/>
            <person name="Gurson J."/>
            <person name="Lomo C."/>
            <person name="Sear C."/>
            <person name="Strub G."/>
            <person name="Cielo C."/>
            <person name="Slater S."/>
        </authorList>
    </citation>
    <scope>NUCLEOTIDE SEQUENCE [LARGE SCALE GENOMIC DNA]</scope>
    <source>
        <strain evidence="2">C58 / ATCC 33970</strain>
    </source>
</reference>
<dbReference type="EnsemblBacteria" id="AAK90895">
    <property type="protein sequence ID" value="AAK90895"/>
    <property type="gene ID" value="Atu5519"/>
</dbReference>
<proteinExistence type="predicted"/>
<gene>
    <name evidence="1" type="ordered locus">Atu5519</name>
</gene>
<dbReference type="Proteomes" id="UP000000813">
    <property type="component" value="Plasmid At"/>
</dbReference>
<sequence length="101" mass="11368">MISLVIMIAACDVANVHPVQNTLNGSTESRLKPVGMSRSSSAEVYSFAREGFRVNILSRLLFYFSSVPGKALRPKAFRLKIGSRRLPRHLFNLFHWFGRGS</sequence>
<evidence type="ECO:0000313" key="1">
    <source>
        <dbReference type="EMBL" id="AAK90895.2"/>
    </source>
</evidence>